<evidence type="ECO:0000259" key="3">
    <source>
        <dbReference type="Pfam" id="PF00685"/>
    </source>
</evidence>
<evidence type="ECO:0000313" key="5">
    <source>
        <dbReference type="Proteomes" id="UP000033774"/>
    </source>
</evidence>
<dbReference type="GO" id="GO:0008146">
    <property type="term" value="F:sulfotransferase activity"/>
    <property type="evidence" value="ECO:0007669"/>
    <property type="project" value="InterPro"/>
</dbReference>
<dbReference type="Proteomes" id="UP000033774">
    <property type="component" value="Unassembled WGS sequence"/>
</dbReference>
<dbReference type="SUPFAM" id="SSF52540">
    <property type="entry name" value="P-loop containing nucleoside triphosphate hydrolases"/>
    <property type="match status" value="1"/>
</dbReference>
<protein>
    <submittedName>
        <fullName evidence="4">Sulfotransferase</fullName>
    </submittedName>
</protein>
<dbReference type="InterPro" id="IPR027417">
    <property type="entry name" value="P-loop_NTPase"/>
</dbReference>
<feature type="domain" description="Sulfotransferase" evidence="3">
    <location>
        <begin position="9"/>
        <end position="277"/>
    </location>
</feature>
<dbReference type="OrthoDB" id="9804504at2"/>
<dbReference type="Gene3D" id="3.40.50.300">
    <property type="entry name" value="P-loop containing nucleotide triphosphate hydrolases"/>
    <property type="match status" value="1"/>
</dbReference>
<keyword evidence="5" id="KW-1185">Reference proteome</keyword>
<accession>A0A0F3ISN5</accession>
<name>A0A0F3ISN5_9PROT</name>
<dbReference type="PATRIC" id="fig|552518.3.peg.3341"/>
<dbReference type="PANTHER" id="PTHR11783">
    <property type="entry name" value="SULFOTRANSFERASE SULT"/>
    <property type="match status" value="1"/>
</dbReference>
<organism evidence="4 5">
    <name type="scientific">Elstera litoralis</name>
    <dbReference type="NCBI Taxonomy" id="552518"/>
    <lineage>
        <taxon>Bacteria</taxon>
        <taxon>Pseudomonadati</taxon>
        <taxon>Pseudomonadota</taxon>
        <taxon>Alphaproteobacteria</taxon>
        <taxon>Rhodospirillales</taxon>
        <taxon>Rhodospirillaceae</taxon>
        <taxon>Elstera</taxon>
    </lineage>
</organism>
<evidence type="ECO:0000256" key="2">
    <source>
        <dbReference type="ARBA" id="ARBA00022679"/>
    </source>
</evidence>
<evidence type="ECO:0000256" key="1">
    <source>
        <dbReference type="ARBA" id="ARBA00005771"/>
    </source>
</evidence>
<proteinExistence type="inferred from homology"/>
<dbReference type="RefSeq" id="WP_045776877.1">
    <property type="nucleotide sequence ID" value="NZ_LAJY01000522.1"/>
</dbReference>
<keyword evidence="2 4" id="KW-0808">Transferase</keyword>
<dbReference type="Pfam" id="PF00685">
    <property type="entry name" value="Sulfotransfer_1"/>
    <property type="match status" value="1"/>
</dbReference>
<reference evidence="4 5" key="1">
    <citation type="submission" date="2015-03" db="EMBL/GenBank/DDBJ databases">
        <title>Draft genome sequence of Elstera litoralis.</title>
        <authorList>
            <person name="Rahalkar M.C."/>
            <person name="Dhakephalkar P.K."/>
            <person name="Pore S.D."/>
            <person name="Arora P."/>
            <person name="Kapse N.G."/>
            <person name="Pandit P.S."/>
        </authorList>
    </citation>
    <scope>NUCLEOTIDE SEQUENCE [LARGE SCALE GENOMIC DNA]</scope>
    <source>
        <strain evidence="4 5">Dia-1</strain>
    </source>
</reference>
<sequence length="294" mass="31895">MAEAGTIGWIVSYPKSGNTWLRLMLLSLMRGGLAVDINRAGTEAGLASHFELDELLVVESGELFRAEQIAVQPALNKAIATETGAGLKLRKVHDCYWRTPSGEAVFPASVSRGAVYIVRDPRDVAVSFAHHRGTSIENIIATLADPAATLSAADDRYRRQLAQPLGDWSSHIRSWLDQPDIPVRLVHYEDLLTDPERELRAVADHLGIPHDPRSLKAAVAATRFDALQAQEQAHGFTERQVGSTAPFFRQGVAGGWRRDLTEAQAARILADHGAQMRNLGYTGDTGDTGDTGGA</sequence>
<dbReference type="InterPro" id="IPR000863">
    <property type="entry name" value="Sulfotransferase_dom"/>
</dbReference>
<dbReference type="EMBL" id="LAJY01000522">
    <property type="protein sequence ID" value="KJV08599.1"/>
    <property type="molecule type" value="Genomic_DNA"/>
</dbReference>
<dbReference type="AlphaFoldDB" id="A0A0F3ISN5"/>
<evidence type="ECO:0000313" key="4">
    <source>
        <dbReference type="EMBL" id="KJV08599.1"/>
    </source>
</evidence>
<gene>
    <name evidence="4" type="ORF">VZ95_16770</name>
</gene>
<comment type="similarity">
    <text evidence="1">Belongs to the sulfotransferase 1 family.</text>
</comment>
<comment type="caution">
    <text evidence="4">The sequence shown here is derived from an EMBL/GenBank/DDBJ whole genome shotgun (WGS) entry which is preliminary data.</text>
</comment>